<gene>
    <name evidence="1" type="ORF">M3I19_01080</name>
</gene>
<evidence type="ECO:0000313" key="1">
    <source>
        <dbReference type="EMBL" id="UQF78840.1"/>
    </source>
</evidence>
<name>A0A9E7ADZ9_9ACTN</name>
<organism evidence="1 2">
    <name type="scientific">Lancefieldella parvula</name>
    <dbReference type="NCBI Taxonomy" id="1382"/>
    <lineage>
        <taxon>Bacteria</taxon>
        <taxon>Bacillati</taxon>
        <taxon>Actinomycetota</taxon>
        <taxon>Coriobacteriia</taxon>
        <taxon>Coriobacteriales</taxon>
        <taxon>Atopobiaceae</taxon>
        <taxon>Lancefieldella</taxon>
    </lineage>
</organism>
<dbReference type="Proteomes" id="UP000831562">
    <property type="component" value="Chromosome"/>
</dbReference>
<proteinExistence type="predicted"/>
<dbReference type="EMBL" id="CP097092">
    <property type="protein sequence ID" value="UQF78840.1"/>
    <property type="molecule type" value="Genomic_DNA"/>
</dbReference>
<accession>A0A9E7ADZ9</accession>
<protein>
    <submittedName>
        <fullName evidence="1">Uncharacterized protein</fullName>
    </submittedName>
</protein>
<evidence type="ECO:0000313" key="2">
    <source>
        <dbReference type="Proteomes" id="UP000831562"/>
    </source>
</evidence>
<dbReference type="AlphaFoldDB" id="A0A9E7ADZ9"/>
<reference evidence="1" key="1">
    <citation type="submission" date="2022-05" db="EMBL/GenBank/DDBJ databases">
        <title>Using nanopore sequencing to obtain complete genomes from saliva samples.</title>
        <authorList>
            <person name="Baker J.L."/>
        </authorList>
    </citation>
    <scope>NUCLEOTIDE SEQUENCE</scope>
    <source>
        <strain evidence="1">JCVI-JB-Lp32</strain>
    </source>
</reference>
<sequence>MIKHSANDMVSEQVDRLVAKCAQEKNIVSEAALYELKLAVEASPEDFIADEEEKAFAQYVNVIGKYQAGITKEIDSDADFFCKSHGSA</sequence>